<dbReference type="GO" id="GO:0140664">
    <property type="term" value="F:ATP-dependent DNA damage sensor activity"/>
    <property type="evidence" value="ECO:0007669"/>
    <property type="project" value="InterPro"/>
</dbReference>
<evidence type="ECO:0000256" key="13">
    <source>
        <dbReference type="ARBA" id="ARBA00023204"/>
    </source>
</evidence>
<dbReference type="InterPro" id="IPR032642">
    <property type="entry name" value="Msh2_ATP-bd"/>
</dbReference>
<dbReference type="GO" id="GO:0030983">
    <property type="term" value="F:mismatched DNA binding"/>
    <property type="evidence" value="ECO:0007669"/>
    <property type="project" value="InterPro"/>
</dbReference>
<dbReference type="Gene3D" id="3.40.50.300">
    <property type="entry name" value="P-loop containing nucleotide triphosphate hydrolases"/>
    <property type="match status" value="1"/>
</dbReference>
<evidence type="ECO:0000256" key="11">
    <source>
        <dbReference type="ARBA" id="ARBA00022990"/>
    </source>
</evidence>
<dbReference type="InterPro" id="IPR027417">
    <property type="entry name" value="P-loop_NTPase"/>
</dbReference>
<dbReference type="NCBIfam" id="NF003810">
    <property type="entry name" value="PRK05399.1"/>
    <property type="match status" value="1"/>
</dbReference>
<dbReference type="FunFam" id="1.10.1420.10:FF:000003">
    <property type="entry name" value="DNA mismatch repair protein"/>
    <property type="match status" value="1"/>
</dbReference>
<dbReference type="SUPFAM" id="SSF48334">
    <property type="entry name" value="DNA repair protein MutS, domain III"/>
    <property type="match status" value="1"/>
</dbReference>
<dbReference type="GO" id="GO:0005694">
    <property type="term" value="C:chromosome"/>
    <property type="evidence" value="ECO:0007669"/>
    <property type="project" value="UniProtKB-SubCell"/>
</dbReference>
<dbReference type="Proteomes" id="UP000694425">
    <property type="component" value="Unplaced"/>
</dbReference>
<dbReference type="GO" id="GO:0006298">
    <property type="term" value="P:mismatch repair"/>
    <property type="evidence" value="ECO:0007669"/>
    <property type="project" value="UniProtKB-UniRule"/>
</dbReference>
<evidence type="ECO:0000313" key="17">
    <source>
        <dbReference type="Ensembl" id="ENSNVIP00000030159.1"/>
    </source>
</evidence>
<dbReference type="FunFam" id="1.10.1420.10:FF:000009">
    <property type="entry name" value="DNA mismatch repair protein"/>
    <property type="match status" value="1"/>
</dbReference>
<keyword evidence="4" id="KW-0158">Chromosome</keyword>
<reference evidence="17" key="1">
    <citation type="submission" date="2025-08" db="UniProtKB">
        <authorList>
            <consortium name="Ensembl"/>
        </authorList>
    </citation>
    <scope>IDENTIFICATION</scope>
</reference>
<dbReference type="Gene3D" id="3.30.420.110">
    <property type="entry name" value="MutS, connector domain"/>
    <property type="match status" value="1"/>
</dbReference>
<dbReference type="GO" id="GO:0032301">
    <property type="term" value="C:MutSalpha complex"/>
    <property type="evidence" value="ECO:0007669"/>
    <property type="project" value="UniProtKB-UniRule"/>
</dbReference>
<dbReference type="Gene3D" id="3.40.1170.10">
    <property type="entry name" value="DNA repair protein MutS, domain I"/>
    <property type="match status" value="1"/>
</dbReference>
<dbReference type="InterPro" id="IPR036678">
    <property type="entry name" value="MutS_con_dom_sf"/>
</dbReference>
<dbReference type="GO" id="GO:0005524">
    <property type="term" value="F:ATP binding"/>
    <property type="evidence" value="ECO:0007669"/>
    <property type="project" value="UniProtKB-KW"/>
</dbReference>
<dbReference type="FunFam" id="3.40.1170.10:FF:000003">
    <property type="entry name" value="DNA mismatch repair protein"/>
    <property type="match status" value="1"/>
</dbReference>
<keyword evidence="18" id="KW-1185">Reference proteome</keyword>
<evidence type="ECO:0000256" key="3">
    <source>
        <dbReference type="ARBA" id="ARBA00006271"/>
    </source>
</evidence>
<evidence type="ECO:0000256" key="5">
    <source>
        <dbReference type="ARBA" id="ARBA00022499"/>
    </source>
</evidence>
<dbReference type="SMART" id="SM00533">
    <property type="entry name" value="MUTSd"/>
    <property type="match status" value="1"/>
</dbReference>
<dbReference type="PROSITE" id="PS00486">
    <property type="entry name" value="DNA_MISMATCH_REPAIR_2"/>
    <property type="match status" value="1"/>
</dbReference>
<keyword evidence="8 15" id="KW-0227">DNA damage</keyword>
<comment type="function">
    <text evidence="15">Component of the post-replicative DNA mismatch repair system (MMR).</text>
</comment>
<dbReference type="InterPro" id="IPR036187">
    <property type="entry name" value="DNA_mismatch_repair_MutS_sf"/>
</dbReference>
<dbReference type="Gene3D" id="1.10.1420.10">
    <property type="match status" value="2"/>
</dbReference>
<dbReference type="InterPro" id="IPR007861">
    <property type="entry name" value="DNA_mismatch_repair_MutS_clamp"/>
</dbReference>
<evidence type="ECO:0000256" key="8">
    <source>
        <dbReference type="ARBA" id="ARBA00022763"/>
    </source>
</evidence>
<dbReference type="Pfam" id="PF05192">
    <property type="entry name" value="MutS_III"/>
    <property type="match status" value="1"/>
</dbReference>
<protein>
    <recommendedName>
        <fullName evidence="15">DNA mismatch repair protein</fullName>
    </recommendedName>
</protein>
<sequence length="851" mass="95558">MAVQPKETLQLESASEVGFVRFFQAMPEKPTTTVRLFDRGDFYTAHHEDALLAAREVFKTQGVVKYIGPAGTKTLESVVLSKMNFESFVKDLLLVRQYRVEVYKNRAGNKASKENDWYLAFKASPGNLSQFEDILFGNNDMSASIGVVGIKMSTVDGQRQVGVGYVDSIQRKLGLCEFPDNDQFSNLEALLIQIGPKECVLPGGETAGDMGKLRQVRESTSSLSAVIKFLDLLSDDSNFGQFELTMFDFSQYMKLDIAAVRALNLFQGSVEDTTGSQSLAALLNKCKTPQGQRLVNQWIKQPLLDKNRIEERLNLVEAFVEDAELRQSLQEDLLRRFPDLNRLAKKFQRQAANLQDCYRLYQGINQLPNVIRALEKYEGKHQSLLLAIFVTPLIDLRSDFSKFQEMIETTLDMDQVENHEFLVKPSFDPNLSELREIMDDLEKKMQSTLVSAARDLGLDPGKQIKLDSNAQFGYYFRVTCKEEKVLRNNKNFSTVDIQKNGVKFTNSKLTSLNEEYTKNKTEYEEAQDAIVKEIVNISSGYVEPMQTLNDVLAQLDAVVSFAHVSNGAPVPYVRPVILEKGQGRITLKASRHACVEVQDEVAFIPNDVHFEKDKQMFHIITGPNMGGKSTYIRQTGVVVLMAQIGCFVPCESAEISIVDCILARVGAGDSQLKGVSTFMAEMLETASILRSATKDSLIIIDELGRGTSTYDGFGLAWAISEYIATKIGAFCMFATHFHELTALANHIPTVNNLHVTALTTEETLTMLYQVKKGVCDQSFGIHVAELANFPRHVIECARQKALELEEFQNIGESQGYDDTEPAAKRCYLEREVYFICIILISDKKRACKYHI</sequence>
<evidence type="ECO:0000256" key="4">
    <source>
        <dbReference type="ARBA" id="ARBA00022454"/>
    </source>
</evidence>
<dbReference type="InterPro" id="IPR045076">
    <property type="entry name" value="MutS"/>
</dbReference>
<dbReference type="GeneTree" id="ENSGT00550000074867"/>
<organism evidence="17 18">
    <name type="scientific">Neovison vison</name>
    <name type="common">American mink</name>
    <name type="synonym">Mustela vison</name>
    <dbReference type="NCBI Taxonomy" id="452646"/>
    <lineage>
        <taxon>Eukaryota</taxon>
        <taxon>Metazoa</taxon>
        <taxon>Chordata</taxon>
        <taxon>Craniata</taxon>
        <taxon>Vertebrata</taxon>
        <taxon>Euteleostomi</taxon>
        <taxon>Mammalia</taxon>
        <taxon>Eutheria</taxon>
        <taxon>Laurasiatheria</taxon>
        <taxon>Carnivora</taxon>
        <taxon>Caniformia</taxon>
        <taxon>Musteloidea</taxon>
        <taxon>Mustelidae</taxon>
        <taxon>Mustelinae</taxon>
        <taxon>Neogale</taxon>
    </lineage>
</organism>
<keyword evidence="13 15" id="KW-0234">DNA repair</keyword>
<dbReference type="InterPro" id="IPR007695">
    <property type="entry name" value="DNA_mismatch_repair_MutS-lik_N"/>
</dbReference>
<dbReference type="Pfam" id="PF00488">
    <property type="entry name" value="MutS_V"/>
    <property type="match status" value="1"/>
</dbReference>
<dbReference type="FunFam" id="3.40.50.300:FF:000523">
    <property type="entry name" value="DNA mismatch repair protein"/>
    <property type="match status" value="1"/>
</dbReference>
<dbReference type="AlphaFoldDB" id="A0A8C7C0Z9"/>
<comment type="subcellular location">
    <subcellularLocation>
        <location evidence="2">Chromosome</location>
    </subcellularLocation>
    <subcellularLocation>
        <location evidence="1 15">Nucleus</location>
    </subcellularLocation>
</comment>
<evidence type="ECO:0000256" key="6">
    <source>
        <dbReference type="ARBA" id="ARBA00022553"/>
    </source>
</evidence>
<dbReference type="PANTHER" id="PTHR11361:SF35">
    <property type="entry name" value="DNA MISMATCH REPAIR PROTEIN MSH2"/>
    <property type="match status" value="1"/>
</dbReference>
<evidence type="ECO:0000256" key="14">
    <source>
        <dbReference type="ARBA" id="ARBA00023242"/>
    </source>
</evidence>
<dbReference type="Pfam" id="PF01624">
    <property type="entry name" value="MutS_I"/>
    <property type="match status" value="1"/>
</dbReference>
<feature type="domain" description="DNA mismatch repair proteins mutS family" evidence="16">
    <location>
        <begin position="696"/>
        <end position="712"/>
    </location>
</feature>
<evidence type="ECO:0000256" key="1">
    <source>
        <dbReference type="ARBA" id="ARBA00004123"/>
    </source>
</evidence>
<keyword evidence="11" id="KW-0007">Acetylation</keyword>
<keyword evidence="5" id="KW-1017">Isopeptide bond</keyword>
<evidence type="ECO:0000256" key="12">
    <source>
        <dbReference type="ARBA" id="ARBA00023125"/>
    </source>
</evidence>
<evidence type="ECO:0000256" key="2">
    <source>
        <dbReference type="ARBA" id="ARBA00004286"/>
    </source>
</evidence>
<dbReference type="InterPro" id="IPR007696">
    <property type="entry name" value="DNA_mismatch_repair_MutS_core"/>
</dbReference>
<dbReference type="InterPro" id="IPR016151">
    <property type="entry name" value="DNA_mismatch_repair_MutS_N"/>
</dbReference>
<dbReference type="Pfam" id="PF05190">
    <property type="entry name" value="MutS_IV"/>
    <property type="match status" value="1"/>
</dbReference>
<keyword evidence="6" id="KW-0597">Phosphoprotein</keyword>
<evidence type="ECO:0000313" key="18">
    <source>
        <dbReference type="Proteomes" id="UP000694425"/>
    </source>
</evidence>
<dbReference type="SMART" id="SM00534">
    <property type="entry name" value="MUTSac"/>
    <property type="match status" value="1"/>
</dbReference>
<proteinExistence type="inferred from homology"/>
<dbReference type="PANTHER" id="PTHR11361">
    <property type="entry name" value="DNA MISMATCH REPAIR PROTEIN MUTS FAMILY MEMBER"/>
    <property type="match status" value="1"/>
</dbReference>
<keyword evidence="7" id="KW-0547">Nucleotide-binding</keyword>
<evidence type="ECO:0000259" key="16">
    <source>
        <dbReference type="PROSITE" id="PS00486"/>
    </source>
</evidence>
<reference evidence="17" key="2">
    <citation type="submission" date="2025-09" db="UniProtKB">
        <authorList>
            <consortium name="Ensembl"/>
        </authorList>
    </citation>
    <scope>IDENTIFICATION</scope>
</reference>
<accession>A0A8C7C0Z9</accession>
<dbReference type="CDD" id="cd03285">
    <property type="entry name" value="ABC_MSH2_euk"/>
    <property type="match status" value="1"/>
</dbReference>
<keyword evidence="10" id="KW-0832">Ubl conjugation</keyword>
<keyword evidence="12 15" id="KW-0238">DNA-binding</keyword>
<dbReference type="Ensembl" id="ENSNVIT00000034941.1">
    <property type="protein sequence ID" value="ENSNVIP00000030159.1"/>
    <property type="gene ID" value="ENSNVIG00000022950.1"/>
</dbReference>
<evidence type="ECO:0000256" key="15">
    <source>
        <dbReference type="PIRNR" id="PIRNR005813"/>
    </source>
</evidence>
<evidence type="ECO:0000256" key="9">
    <source>
        <dbReference type="ARBA" id="ARBA00022840"/>
    </source>
</evidence>
<dbReference type="GO" id="GO:0006312">
    <property type="term" value="P:mitotic recombination"/>
    <property type="evidence" value="ECO:0007669"/>
    <property type="project" value="TreeGrafter"/>
</dbReference>
<keyword evidence="9" id="KW-0067">ATP-binding</keyword>
<comment type="similarity">
    <text evidence="3 15">Belongs to the DNA mismatch repair MutS family.</text>
</comment>
<dbReference type="InterPro" id="IPR000432">
    <property type="entry name" value="DNA_mismatch_repair_MutS_C"/>
</dbReference>
<keyword evidence="14 15" id="KW-0539">Nucleus</keyword>
<evidence type="ECO:0000256" key="7">
    <source>
        <dbReference type="ARBA" id="ARBA00022741"/>
    </source>
</evidence>
<dbReference type="GO" id="GO:0002204">
    <property type="term" value="P:somatic recombination of immunoglobulin genes involved in immune response"/>
    <property type="evidence" value="ECO:0007669"/>
    <property type="project" value="TreeGrafter"/>
</dbReference>
<dbReference type="InterPro" id="IPR011184">
    <property type="entry name" value="DNA_mismatch_repair_Msh2"/>
</dbReference>
<name>A0A8C7C0Z9_NEOVI</name>
<evidence type="ECO:0000256" key="10">
    <source>
        <dbReference type="ARBA" id="ARBA00022843"/>
    </source>
</evidence>
<dbReference type="FunFam" id="3.30.420.110:FF:000002">
    <property type="entry name" value="DNA mismatch repair protein"/>
    <property type="match status" value="1"/>
</dbReference>
<dbReference type="SUPFAM" id="SSF52540">
    <property type="entry name" value="P-loop containing nucleoside triphosphate hydrolases"/>
    <property type="match status" value="1"/>
</dbReference>
<dbReference type="PIRSF" id="PIRSF005813">
    <property type="entry name" value="MSH2"/>
    <property type="match status" value="1"/>
</dbReference>